<evidence type="ECO:0000313" key="3">
    <source>
        <dbReference type="EMBL" id="BBY26462.1"/>
    </source>
</evidence>
<gene>
    <name evidence="3" type="ORF">MSEDJ_05580</name>
</gene>
<organism evidence="3 4">
    <name type="scientific">Mycolicibacterium sediminis</name>
    <dbReference type="NCBI Taxonomy" id="1286180"/>
    <lineage>
        <taxon>Bacteria</taxon>
        <taxon>Bacillati</taxon>
        <taxon>Actinomycetota</taxon>
        <taxon>Actinomycetes</taxon>
        <taxon>Mycobacteriales</taxon>
        <taxon>Mycobacteriaceae</taxon>
        <taxon>Mycolicibacterium</taxon>
    </lineage>
</organism>
<dbReference type="InterPro" id="IPR013228">
    <property type="entry name" value="PE-PPE_C"/>
</dbReference>
<feature type="region of interest" description="Disordered" evidence="1">
    <location>
        <begin position="337"/>
        <end position="472"/>
    </location>
</feature>
<dbReference type="InterPro" id="IPR029058">
    <property type="entry name" value="AB_hydrolase_fold"/>
</dbReference>
<dbReference type="AlphaFoldDB" id="A0A7I7QJP8"/>
<feature type="domain" description="PE-PPE" evidence="2">
    <location>
        <begin position="107"/>
        <end position="306"/>
    </location>
</feature>
<proteinExistence type="predicted"/>
<dbReference type="Gene3D" id="3.40.50.1820">
    <property type="entry name" value="alpha/beta hydrolase"/>
    <property type="match status" value="1"/>
</dbReference>
<protein>
    <recommendedName>
        <fullName evidence="2">PE-PPE domain-containing protein</fullName>
    </recommendedName>
</protein>
<evidence type="ECO:0000259" key="2">
    <source>
        <dbReference type="Pfam" id="PF08237"/>
    </source>
</evidence>
<evidence type="ECO:0000313" key="4">
    <source>
        <dbReference type="Proteomes" id="UP000467193"/>
    </source>
</evidence>
<feature type="compositionally biased region" description="Polar residues" evidence="1">
    <location>
        <begin position="437"/>
        <end position="451"/>
    </location>
</feature>
<evidence type="ECO:0000256" key="1">
    <source>
        <dbReference type="SAM" id="MobiDB-lite"/>
    </source>
</evidence>
<dbReference type="Pfam" id="PF08237">
    <property type="entry name" value="PE-PPE"/>
    <property type="match status" value="1"/>
</dbReference>
<dbReference type="Proteomes" id="UP000467193">
    <property type="component" value="Chromosome"/>
</dbReference>
<dbReference type="SUPFAM" id="SSF53474">
    <property type="entry name" value="alpha/beta-Hydrolases"/>
    <property type="match status" value="1"/>
</dbReference>
<sequence length="472" mass="48100">MVMRRAVTKIQTHGGILARVAAAGLAVALVVGLAGNPTPPSVDVVLGNSVIGAGGKDDGPGARLPAKFNGTVIPDGYAYVPIDYPATIDLAGSRDLGAASVIVALRGREAEADIVVLGYSEGALVAERARRDLQAKRVGPFPDVDPDEWAPPADQLRFVMIGSPFAPNGGMFGRFAGFSVPTVIDTVGPSAPTRYDTVYEALEYDPYADFPAYFNPLALLNSAIAVRYAHPDAAYDPIDRATTPKIQKTVRNAAGGTDTYVLYRNPRLPLLAPLRDLAAHGGVAAFTDPVLDAVEPLLRRVVDMAYTDRTYANVDKDVRFSLITPPGRIIEALRGEPDSFTTGATGGPLSSAGTAPNRRTAPAEAAEPAATPTVRQPDSGSSGRTDRARILRPTLTSGGNKATPAGVAGGPVSTTGAGGLTVGPGASSAEPGVGGTASVTSRGPSALTGTSAARAGVSESEPGTGGAGLAAA</sequence>
<accession>A0A7I7QJP8</accession>
<feature type="compositionally biased region" description="Polar residues" evidence="1">
    <location>
        <begin position="374"/>
        <end position="383"/>
    </location>
</feature>
<reference evidence="3 4" key="1">
    <citation type="journal article" date="2019" name="Emerg. Microbes Infect.">
        <title>Comprehensive subspecies identification of 175 nontuberculous mycobacteria species based on 7547 genomic profiles.</title>
        <authorList>
            <person name="Matsumoto Y."/>
            <person name="Kinjo T."/>
            <person name="Motooka D."/>
            <person name="Nabeya D."/>
            <person name="Jung N."/>
            <person name="Uechi K."/>
            <person name="Horii T."/>
            <person name="Iida T."/>
            <person name="Fujita J."/>
            <person name="Nakamura S."/>
        </authorList>
    </citation>
    <scope>NUCLEOTIDE SEQUENCE [LARGE SCALE GENOMIC DNA]</scope>
    <source>
        <strain evidence="3 4">JCM 17899</strain>
    </source>
</reference>
<feature type="compositionally biased region" description="Gly residues" evidence="1">
    <location>
        <begin position="463"/>
        <end position="472"/>
    </location>
</feature>
<keyword evidence="4" id="KW-1185">Reference proteome</keyword>
<name>A0A7I7QJP8_9MYCO</name>
<feature type="compositionally biased region" description="Low complexity" evidence="1">
    <location>
        <begin position="354"/>
        <end position="373"/>
    </location>
</feature>
<dbReference type="KEGG" id="msei:MSEDJ_05580"/>
<dbReference type="EMBL" id="AP022588">
    <property type="protein sequence ID" value="BBY26462.1"/>
    <property type="molecule type" value="Genomic_DNA"/>
</dbReference>